<reference evidence="2 3" key="1">
    <citation type="submission" date="2018-04" db="EMBL/GenBank/DDBJ databases">
        <title>Whole genome sequencing of Morganella morganii AR_0133.</title>
        <authorList>
            <person name="Conlan S."/>
            <person name="Thomas P.J."/>
            <person name="Mullikin J."/>
            <person name="Frank K.M."/>
            <person name="Segre J.A."/>
        </authorList>
    </citation>
    <scope>NUCLEOTIDE SEQUENCE [LARGE SCALE GENOMIC DNA]</scope>
    <source>
        <strain evidence="2 3">AR_0133</strain>
    </source>
</reference>
<proteinExistence type="predicted"/>
<evidence type="ECO:0000313" key="2">
    <source>
        <dbReference type="EMBL" id="AWC94705.1"/>
    </source>
</evidence>
<evidence type="ECO:0000313" key="3">
    <source>
        <dbReference type="Proteomes" id="UP000244682"/>
    </source>
</evidence>
<accession>A0AAU8ZPD1</accession>
<dbReference type="EMBL" id="CP028956">
    <property type="protein sequence ID" value="AWC94705.1"/>
    <property type="molecule type" value="Genomic_DNA"/>
</dbReference>
<dbReference type="PROSITE" id="PS51257">
    <property type="entry name" value="PROKAR_LIPOPROTEIN"/>
    <property type="match status" value="1"/>
</dbReference>
<dbReference type="RefSeq" id="WP_108656753.1">
    <property type="nucleotide sequence ID" value="NZ_CP028956.1"/>
</dbReference>
<dbReference type="Proteomes" id="UP000244682">
    <property type="component" value="Chromosome"/>
</dbReference>
<feature type="signal peptide" evidence="1">
    <location>
        <begin position="1"/>
        <end position="19"/>
    </location>
</feature>
<name>A0AAU8ZPD1_MORMO</name>
<evidence type="ECO:0008006" key="4">
    <source>
        <dbReference type="Google" id="ProtNLM"/>
    </source>
</evidence>
<dbReference type="AlphaFoldDB" id="A0AAU8ZPD1"/>
<protein>
    <recommendedName>
        <fullName evidence="4">Lipoprotein</fullName>
    </recommendedName>
</protein>
<evidence type="ECO:0000256" key="1">
    <source>
        <dbReference type="SAM" id="SignalP"/>
    </source>
</evidence>
<gene>
    <name evidence="2" type="ORF">AM380_14200</name>
</gene>
<sequence>MKKVITLLAILFISGCATTQVSPQNAKFAPQDRVTGLQQKNNDSAKVTIVRDSGNTGGACYATVFIDGKSVARLDTGEKAEFYVPPGERIVGAALDGKGLCSFGGMREERDISVKVGESKFYRIFTDAYGNMDIKPTTLN</sequence>
<keyword evidence="1" id="KW-0732">Signal</keyword>
<feature type="chain" id="PRO_5043459775" description="Lipoprotein" evidence="1">
    <location>
        <begin position="20"/>
        <end position="140"/>
    </location>
</feature>
<organism evidence="2 3">
    <name type="scientific">Morganella morganii</name>
    <name type="common">Proteus morganii</name>
    <dbReference type="NCBI Taxonomy" id="582"/>
    <lineage>
        <taxon>Bacteria</taxon>
        <taxon>Pseudomonadati</taxon>
        <taxon>Pseudomonadota</taxon>
        <taxon>Gammaproteobacteria</taxon>
        <taxon>Enterobacterales</taxon>
        <taxon>Morganellaceae</taxon>
        <taxon>Morganella</taxon>
    </lineage>
</organism>